<dbReference type="AlphaFoldDB" id="C5L1U6"/>
<dbReference type="Pfam" id="PF12874">
    <property type="entry name" value="zf-met"/>
    <property type="match status" value="1"/>
</dbReference>
<dbReference type="GO" id="GO:0003676">
    <property type="term" value="F:nucleic acid binding"/>
    <property type="evidence" value="ECO:0007669"/>
    <property type="project" value="InterPro"/>
</dbReference>
<dbReference type="RefSeq" id="XP_002777481.1">
    <property type="nucleotide sequence ID" value="XM_002777435.1"/>
</dbReference>
<feature type="compositionally biased region" description="Basic and acidic residues" evidence="1">
    <location>
        <begin position="1"/>
        <end position="10"/>
    </location>
</feature>
<dbReference type="Proteomes" id="UP000007800">
    <property type="component" value="Unassembled WGS sequence"/>
</dbReference>
<dbReference type="PANTHER" id="PTHR46786:SF1">
    <property type="entry name" value="ZINC FINGER MATRIN-TYPE PROTEIN 3"/>
    <property type="match status" value="1"/>
</dbReference>
<keyword evidence="4" id="KW-1185">Reference proteome</keyword>
<dbReference type="InParanoid" id="C5L1U6"/>
<dbReference type="SMART" id="SM00451">
    <property type="entry name" value="ZnF_U1"/>
    <property type="match status" value="2"/>
</dbReference>
<dbReference type="GeneID" id="9065641"/>
<evidence type="ECO:0000313" key="4">
    <source>
        <dbReference type="Proteomes" id="UP000007800"/>
    </source>
</evidence>
<evidence type="ECO:0000256" key="1">
    <source>
        <dbReference type="SAM" id="MobiDB-lite"/>
    </source>
</evidence>
<feature type="compositionally biased region" description="Low complexity" evidence="1">
    <location>
        <begin position="61"/>
        <end position="73"/>
    </location>
</feature>
<dbReference type="InterPro" id="IPR052644">
    <property type="entry name" value="ZMAT3"/>
</dbReference>
<name>C5L1U6_PERM5</name>
<dbReference type="PANTHER" id="PTHR46786">
    <property type="entry name" value="ZINC FINGER MATRIN-TYPE PROTEIN 3"/>
    <property type="match status" value="1"/>
</dbReference>
<sequence length="307" mass="34211">MASDDLHYSNDDEVNGVTPRWVTPNSHVAPSMSTDSSMSSSYCVVISDDDEEEEEKEARSGETSSSSARSPPKNESESYEVTDPVVLKDTHWKMLEGGFLCSLCDTTVVHEAQLRDHIKGKRHQKNLNYLEWERYSQSDDSARANDTTIATSTIPAAAADATQRIPTTLRSARSGVIDVVHGNEDPNDQHHIPSDPVSGWLDNVEMDDYTSQCNRQFWTTAGEPRTHGIVDFEGLEGGFYAPAHCVYDAMYCCLCEAKPDGWWKWTEHFKGKKHLKHVSSARSTHIAYWQKLSAGTGVLLPTAVYAH</sequence>
<evidence type="ECO:0000259" key="2">
    <source>
        <dbReference type="PROSITE" id="PS00028"/>
    </source>
</evidence>
<organism evidence="4">
    <name type="scientific">Perkinsus marinus (strain ATCC 50983 / TXsc)</name>
    <dbReference type="NCBI Taxonomy" id="423536"/>
    <lineage>
        <taxon>Eukaryota</taxon>
        <taxon>Sar</taxon>
        <taxon>Alveolata</taxon>
        <taxon>Perkinsozoa</taxon>
        <taxon>Perkinsea</taxon>
        <taxon>Perkinsida</taxon>
        <taxon>Perkinsidae</taxon>
        <taxon>Perkinsus</taxon>
    </lineage>
</organism>
<gene>
    <name evidence="3" type="ORF">Pmar_PMAR026948</name>
</gene>
<proteinExistence type="predicted"/>
<dbReference type="Gene3D" id="3.30.160.60">
    <property type="entry name" value="Classic Zinc Finger"/>
    <property type="match status" value="1"/>
</dbReference>
<dbReference type="PROSITE" id="PS00028">
    <property type="entry name" value="ZINC_FINGER_C2H2_1"/>
    <property type="match status" value="1"/>
</dbReference>
<evidence type="ECO:0000313" key="3">
    <source>
        <dbReference type="EMBL" id="EER09297.1"/>
    </source>
</evidence>
<dbReference type="EMBL" id="GG678448">
    <property type="protein sequence ID" value="EER09297.1"/>
    <property type="molecule type" value="Genomic_DNA"/>
</dbReference>
<feature type="region of interest" description="Disordered" evidence="1">
    <location>
        <begin position="1"/>
        <end position="81"/>
    </location>
</feature>
<feature type="domain" description="C2H2-type" evidence="2">
    <location>
        <begin position="101"/>
        <end position="123"/>
    </location>
</feature>
<reference evidence="3 4" key="1">
    <citation type="submission" date="2008-07" db="EMBL/GenBank/DDBJ databases">
        <authorList>
            <person name="El-Sayed N."/>
            <person name="Caler E."/>
            <person name="Inman J."/>
            <person name="Amedeo P."/>
            <person name="Hass B."/>
            <person name="Wortman J."/>
        </authorList>
    </citation>
    <scope>NUCLEOTIDE SEQUENCE [LARGE SCALE GENOMIC DNA]</scope>
    <source>
        <strain evidence="4">ATCC 50983 / TXsc</strain>
    </source>
</reference>
<accession>C5L1U6</accession>
<dbReference type="GO" id="GO:0008270">
    <property type="term" value="F:zinc ion binding"/>
    <property type="evidence" value="ECO:0007669"/>
    <property type="project" value="InterPro"/>
</dbReference>
<dbReference type="InterPro" id="IPR036236">
    <property type="entry name" value="Znf_C2H2_sf"/>
</dbReference>
<feature type="compositionally biased region" description="Low complexity" evidence="1">
    <location>
        <begin position="31"/>
        <end position="41"/>
    </location>
</feature>
<protein>
    <recommendedName>
        <fullName evidence="2">C2H2-type domain-containing protein</fullName>
    </recommendedName>
</protein>
<dbReference type="InterPro" id="IPR013087">
    <property type="entry name" value="Znf_C2H2_type"/>
</dbReference>
<dbReference type="SUPFAM" id="SSF57667">
    <property type="entry name" value="beta-beta-alpha zinc fingers"/>
    <property type="match status" value="2"/>
</dbReference>
<dbReference type="OrthoDB" id="434647at2759"/>
<dbReference type="InterPro" id="IPR003604">
    <property type="entry name" value="Matrin/U1-like-C_Znf_C2H2"/>
</dbReference>